<feature type="transmembrane region" description="Helical" evidence="7">
    <location>
        <begin position="93"/>
        <end position="119"/>
    </location>
</feature>
<keyword evidence="6 7" id="KW-0472">Membrane</keyword>
<organism evidence="8 9">
    <name type="scientific">Posidoniimonas corsicana</name>
    <dbReference type="NCBI Taxonomy" id="1938618"/>
    <lineage>
        <taxon>Bacteria</taxon>
        <taxon>Pseudomonadati</taxon>
        <taxon>Planctomycetota</taxon>
        <taxon>Planctomycetia</taxon>
        <taxon>Pirellulales</taxon>
        <taxon>Lacipirellulaceae</taxon>
        <taxon>Posidoniimonas</taxon>
    </lineage>
</organism>
<evidence type="ECO:0000256" key="3">
    <source>
        <dbReference type="ARBA" id="ARBA00022475"/>
    </source>
</evidence>
<feature type="transmembrane region" description="Helical" evidence="7">
    <location>
        <begin position="460"/>
        <end position="479"/>
    </location>
</feature>
<evidence type="ECO:0000256" key="6">
    <source>
        <dbReference type="ARBA" id="ARBA00023136"/>
    </source>
</evidence>
<feature type="transmembrane region" description="Helical" evidence="7">
    <location>
        <begin position="24"/>
        <end position="47"/>
    </location>
</feature>
<feature type="transmembrane region" description="Helical" evidence="7">
    <location>
        <begin position="125"/>
        <end position="143"/>
    </location>
</feature>
<feature type="transmembrane region" description="Helical" evidence="7">
    <location>
        <begin position="432"/>
        <end position="454"/>
    </location>
</feature>
<comment type="caution">
    <text evidence="8">The sequence shown here is derived from an EMBL/GenBank/DDBJ whole genome shotgun (WGS) entry which is preliminary data.</text>
</comment>
<feature type="transmembrane region" description="Helical" evidence="7">
    <location>
        <begin position="376"/>
        <end position="395"/>
    </location>
</feature>
<dbReference type="AlphaFoldDB" id="A0A5C5VDM1"/>
<dbReference type="CDD" id="cd13127">
    <property type="entry name" value="MATE_tuaB_like"/>
    <property type="match status" value="1"/>
</dbReference>
<sequence>MPRQVDYFCSDAIRQDLKGKTVRGGVVSGIGQVIRIAIGLAAVPILTRLLDPTAFGLLAMVAFFTNFAAMFVDAGMSMATVQRDQISHRQVTNLFWLSSALGLAIAVVVAALAPGIAWFYGEPRLTAITCALALSYLLSGLAVQHQALLRRAMQFKELAVANVASMAMAQVAAVGWAFRFRDTALDYWALVLIPLVSAAVRLVLLWWYCAWRPGWPAREAGTGGLVTFGANLTGFNFVNYFARNLDNLLIGWWWGGAALGFYDRAYRLMMIPLQQINSPLTGVVVPALSRLAGEPERYRRAYTWTMERILLIACPMMAYIGVAAPWVAVVYLGEDFAASGPILQWLSVAALWQTLSASVGWLFISQGRDREMLRWGCIHSLLVAGSFVAGAPFGAVGVAKAYALVFNLACLPLAFWMIGRSGQVRARDLVNLMWRVAPAPLAVALVTGGVRLALPQAPPVRLLLISLGCAAVAWAIAVLSTEVGRTAARELAASLRQTQAKLRHGIWPGGSR</sequence>
<protein>
    <submittedName>
        <fullName evidence="8">Lipopolysaccharide biosynthesis protein WzxC</fullName>
    </submittedName>
</protein>
<keyword evidence="3" id="KW-1003">Cell membrane</keyword>
<dbReference type="Pfam" id="PF13440">
    <property type="entry name" value="Polysacc_synt_3"/>
    <property type="match status" value="1"/>
</dbReference>
<dbReference type="EMBL" id="SIHJ01000001">
    <property type="protein sequence ID" value="TWT36714.1"/>
    <property type="molecule type" value="Genomic_DNA"/>
</dbReference>
<proteinExistence type="inferred from homology"/>
<accession>A0A5C5VDM1</accession>
<dbReference type="PANTHER" id="PTHR30250:SF10">
    <property type="entry name" value="LIPOPOLYSACCHARIDE BIOSYNTHESIS PROTEIN WZXC"/>
    <property type="match status" value="1"/>
</dbReference>
<name>A0A5C5VDM1_9BACT</name>
<dbReference type="PANTHER" id="PTHR30250">
    <property type="entry name" value="PST FAMILY PREDICTED COLANIC ACID TRANSPORTER"/>
    <property type="match status" value="1"/>
</dbReference>
<keyword evidence="9" id="KW-1185">Reference proteome</keyword>
<evidence type="ECO:0000256" key="2">
    <source>
        <dbReference type="ARBA" id="ARBA00007430"/>
    </source>
</evidence>
<feature type="transmembrane region" description="Helical" evidence="7">
    <location>
        <begin position="345"/>
        <end position="364"/>
    </location>
</feature>
<evidence type="ECO:0000256" key="7">
    <source>
        <dbReference type="SAM" id="Phobius"/>
    </source>
</evidence>
<feature type="transmembrane region" description="Helical" evidence="7">
    <location>
        <begin position="309"/>
        <end position="333"/>
    </location>
</feature>
<evidence type="ECO:0000313" key="9">
    <source>
        <dbReference type="Proteomes" id="UP000316714"/>
    </source>
</evidence>
<keyword evidence="4 7" id="KW-0812">Transmembrane</keyword>
<evidence type="ECO:0000256" key="5">
    <source>
        <dbReference type="ARBA" id="ARBA00022989"/>
    </source>
</evidence>
<dbReference type="GO" id="GO:0005886">
    <property type="term" value="C:plasma membrane"/>
    <property type="evidence" value="ECO:0007669"/>
    <property type="project" value="UniProtKB-SubCell"/>
</dbReference>
<comment type="subcellular location">
    <subcellularLocation>
        <location evidence="1">Cell membrane</location>
        <topology evidence="1">Multi-pass membrane protein</topology>
    </subcellularLocation>
</comment>
<evidence type="ECO:0000256" key="4">
    <source>
        <dbReference type="ARBA" id="ARBA00022692"/>
    </source>
</evidence>
<feature type="transmembrane region" description="Helical" evidence="7">
    <location>
        <begin position="53"/>
        <end position="72"/>
    </location>
</feature>
<reference evidence="8 9" key="1">
    <citation type="submission" date="2019-02" db="EMBL/GenBank/DDBJ databases">
        <title>Deep-cultivation of Planctomycetes and their phenomic and genomic characterization uncovers novel biology.</title>
        <authorList>
            <person name="Wiegand S."/>
            <person name="Jogler M."/>
            <person name="Boedeker C."/>
            <person name="Pinto D."/>
            <person name="Vollmers J."/>
            <person name="Rivas-Marin E."/>
            <person name="Kohn T."/>
            <person name="Peeters S.H."/>
            <person name="Heuer A."/>
            <person name="Rast P."/>
            <person name="Oberbeckmann S."/>
            <person name="Bunk B."/>
            <person name="Jeske O."/>
            <person name="Meyerdierks A."/>
            <person name="Storesund J.E."/>
            <person name="Kallscheuer N."/>
            <person name="Luecker S."/>
            <person name="Lage O.M."/>
            <person name="Pohl T."/>
            <person name="Merkel B.J."/>
            <person name="Hornburger P."/>
            <person name="Mueller R.-W."/>
            <person name="Bruemmer F."/>
            <person name="Labrenz M."/>
            <person name="Spormann A.M."/>
            <person name="Op Den Camp H."/>
            <person name="Overmann J."/>
            <person name="Amann R."/>
            <person name="Jetten M.S.M."/>
            <person name="Mascher T."/>
            <person name="Medema M.H."/>
            <person name="Devos D.P."/>
            <person name="Kaster A.-K."/>
            <person name="Ovreas L."/>
            <person name="Rohde M."/>
            <person name="Galperin M.Y."/>
            <person name="Jogler C."/>
        </authorList>
    </citation>
    <scope>NUCLEOTIDE SEQUENCE [LARGE SCALE GENOMIC DNA]</scope>
    <source>
        <strain evidence="8 9">KOR34</strain>
    </source>
</reference>
<gene>
    <name evidence="8" type="primary">wzxC</name>
    <name evidence="8" type="ORF">KOR34_16540</name>
</gene>
<comment type="similarity">
    <text evidence="2">Belongs to the polysaccharide synthase family.</text>
</comment>
<dbReference type="Proteomes" id="UP000316714">
    <property type="component" value="Unassembled WGS sequence"/>
</dbReference>
<keyword evidence="5 7" id="KW-1133">Transmembrane helix</keyword>
<feature type="transmembrane region" description="Helical" evidence="7">
    <location>
        <begin position="220"/>
        <end position="242"/>
    </location>
</feature>
<evidence type="ECO:0000313" key="8">
    <source>
        <dbReference type="EMBL" id="TWT36714.1"/>
    </source>
</evidence>
<feature type="transmembrane region" description="Helical" evidence="7">
    <location>
        <begin position="187"/>
        <end position="208"/>
    </location>
</feature>
<dbReference type="RefSeq" id="WP_197531252.1">
    <property type="nucleotide sequence ID" value="NZ_SIHJ01000001.1"/>
</dbReference>
<evidence type="ECO:0000256" key="1">
    <source>
        <dbReference type="ARBA" id="ARBA00004651"/>
    </source>
</evidence>
<feature type="transmembrane region" description="Helical" evidence="7">
    <location>
        <begin position="401"/>
        <end position="420"/>
    </location>
</feature>
<dbReference type="InterPro" id="IPR050833">
    <property type="entry name" value="Poly_Biosynth_Transport"/>
</dbReference>